<keyword evidence="5" id="KW-0479">Metal-binding</keyword>
<keyword evidence="9" id="KW-1133">Transmembrane helix</keyword>
<organism evidence="11 12">
    <name type="scientific">Mesorhabditis belari</name>
    <dbReference type="NCBI Taxonomy" id="2138241"/>
    <lineage>
        <taxon>Eukaryota</taxon>
        <taxon>Metazoa</taxon>
        <taxon>Ecdysozoa</taxon>
        <taxon>Nematoda</taxon>
        <taxon>Chromadorea</taxon>
        <taxon>Rhabditida</taxon>
        <taxon>Rhabditina</taxon>
        <taxon>Rhabditomorpha</taxon>
        <taxon>Rhabditoidea</taxon>
        <taxon>Rhabditidae</taxon>
        <taxon>Mesorhabditinae</taxon>
        <taxon>Mesorhabditis</taxon>
    </lineage>
</organism>
<dbReference type="Pfam" id="PF10601">
    <property type="entry name" value="zf-LITAF-like"/>
    <property type="match status" value="1"/>
</dbReference>
<evidence type="ECO:0000256" key="8">
    <source>
        <dbReference type="SAM" id="MobiDB-lite"/>
    </source>
</evidence>
<dbReference type="GO" id="GO:0008270">
    <property type="term" value="F:zinc ion binding"/>
    <property type="evidence" value="ECO:0007669"/>
    <property type="project" value="TreeGrafter"/>
</dbReference>
<dbReference type="Proteomes" id="UP000887575">
    <property type="component" value="Unassembled WGS sequence"/>
</dbReference>
<dbReference type="GO" id="GO:0098560">
    <property type="term" value="C:cytoplasmic side of late endosome membrane"/>
    <property type="evidence" value="ECO:0007669"/>
    <property type="project" value="TreeGrafter"/>
</dbReference>
<dbReference type="PANTHER" id="PTHR23292:SF47">
    <property type="entry name" value="LITAF DOMAIN-CONTAINING PROTEIN"/>
    <property type="match status" value="1"/>
</dbReference>
<evidence type="ECO:0000256" key="3">
    <source>
        <dbReference type="ARBA" id="ARBA00004630"/>
    </source>
</evidence>
<dbReference type="GO" id="GO:0098574">
    <property type="term" value="C:cytoplasmic side of lysosomal membrane"/>
    <property type="evidence" value="ECO:0007669"/>
    <property type="project" value="TreeGrafter"/>
</dbReference>
<dbReference type="WBParaSite" id="MBELARI_LOCUS7225">
    <property type="protein sequence ID" value="MBELARI_LOCUS7225"/>
    <property type="gene ID" value="MBELARI_LOCUS7225"/>
</dbReference>
<feature type="domain" description="LITAF" evidence="10">
    <location>
        <begin position="113"/>
        <end position="196"/>
    </location>
</feature>
<evidence type="ECO:0000256" key="1">
    <source>
        <dbReference type="ARBA" id="ARBA00004414"/>
    </source>
</evidence>
<protein>
    <recommendedName>
        <fullName evidence="10">LITAF domain-containing protein</fullName>
    </recommendedName>
</protein>
<name>A0AAF3FJT5_9BILA</name>
<evidence type="ECO:0000256" key="5">
    <source>
        <dbReference type="ARBA" id="ARBA00022723"/>
    </source>
</evidence>
<evidence type="ECO:0000256" key="9">
    <source>
        <dbReference type="SAM" id="Phobius"/>
    </source>
</evidence>
<dbReference type="InterPro" id="IPR006629">
    <property type="entry name" value="LITAF"/>
</dbReference>
<evidence type="ECO:0000256" key="4">
    <source>
        <dbReference type="ARBA" id="ARBA00005975"/>
    </source>
</evidence>
<evidence type="ECO:0000313" key="11">
    <source>
        <dbReference type="Proteomes" id="UP000887575"/>
    </source>
</evidence>
<evidence type="ECO:0000313" key="12">
    <source>
        <dbReference type="WBParaSite" id="MBELARI_LOCUS7225"/>
    </source>
</evidence>
<keyword evidence="9" id="KW-0812">Transmembrane</keyword>
<proteinExistence type="inferred from homology"/>
<feature type="region of interest" description="Disordered" evidence="8">
    <location>
        <begin position="1"/>
        <end position="73"/>
    </location>
</feature>
<dbReference type="GO" id="GO:0005634">
    <property type="term" value="C:nucleus"/>
    <property type="evidence" value="ECO:0007669"/>
    <property type="project" value="TreeGrafter"/>
</dbReference>
<comment type="subcellular location">
    <subcellularLocation>
        <location evidence="2">Endosome membrane</location>
        <topology evidence="2">Peripheral membrane protein</topology>
    </subcellularLocation>
    <subcellularLocation>
        <location evidence="1">Late endosome membrane</location>
    </subcellularLocation>
    <subcellularLocation>
        <location evidence="3">Lysosome membrane</location>
        <topology evidence="3">Peripheral membrane protein</topology>
        <orientation evidence="3">Cytoplasmic side</orientation>
    </subcellularLocation>
</comment>
<dbReference type="InterPro" id="IPR037519">
    <property type="entry name" value="LITAF_fam"/>
</dbReference>
<sequence>MSEKHNPEAVDQNNENENKESTHFHGAPVDNNWFNAQMPPPPPYPEATSGVYPSVPTPNQGAYPTQPNPGYPQQGYSAYPPNPQPNAPMGVYPPYPYPAVVNGVDPSATVITVQPTTVVLNHHLGPYPCSITCPNCHQTAVTEVIYQAGLFAWLICGIMFIFGFWCCCCIPFCVDSCQDAEHRCRNCRHYIGTYKRM</sequence>
<accession>A0AAF3FJT5</accession>
<feature type="transmembrane region" description="Helical" evidence="9">
    <location>
        <begin position="144"/>
        <end position="165"/>
    </location>
</feature>
<reference evidence="12" key="1">
    <citation type="submission" date="2024-02" db="UniProtKB">
        <authorList>
            <consortium name="WormBaseParasite"/>
        </authorList>
    </citation>
    <scope>IDENTIFICATION</scope>
</reference>
<dbReference type="SMART" id="SM00714">
    <property type="entry name" value="LITAF"/>
    <property type="match status" value="1"/>
</dbReference>
<dbReference type="PROSITE" id="PS51837">
    <property type="entry name" value="LITAF"/>
    <property type="match status" value="1"/>
</dbReference>
<dbReference type="PANTHER" id="PTHR23292">
    <property type="entry name" value="LIPOPOLYSACCHARIDE-INDUCED TUMOR NECROSIS FACTOR-ALPHA FACTOR"/>
    <property type="match status" value="1"/>
</dbReference>
<keyword evidence="11" id="KW-1185">Reference proteome</keyword>
<comment type="similarity">
    <text evidence="4">Belongs to the CDIP1/LITAF family.</text>
</comment>
<evidence type="ECO:0000256" key="2">
    <source>
        <dbReference type="ARBA" id="ARBA00004481"/>
    </source>
</evidence>
<keyword evidence="7 9" id="KW-0472">Membrane</keyword>
<dbReference type="AlphaFoldDB" id="A0AAF3FJT5"/>
<evidence type="ECO:0000256" key="6">
    <source>
        <dbReference type="ARBA" id="ARBA00022833"/>
    </source>
</evidence>
<evidence type="ECO:0000256" key="7">
    <source>
        <dbReference type="ARBA" id="ARBA00023136"/>
    </source>
</evidence>
<keyword evidence="6" id="KW-0862">Zinc</keyword>
<evidence type="ECO:0000259" key="10">
    <source>
        <dbReference type="PROSITE" id="PS51837"/>
    </source>
</evidence>